<keyword evidence="1" id="KW-0443">Lipid metabolism</keyword>
<accession>A0A2V5IW60</accession>
<dbReference type="Pfam" id="PF01734">
    <property type="entry name" value="Patatin"/>
    <property type="match status" value="1"/>
</dbReference>
<protein>
    <recommendedName>
        <fullName evidence="3">PNPLA domain-containing protein</fullName>
    </recommendedName>
</protein>
<evidence type="ECO:0000259" key="3">
    <source>
        <dbReference type="PROSITE" id="PS51635"/>
    </source>
</evidence>
<evidence type="ECO:0000313" key="5">
    <source>
        <dbReference type="Proteomes" id="UP000247980"/>
    </source>
</evidence>
<dbReference type="AlphaFoldDB" id="A0A2V5IW60"/>
<sequence length="76" mass="7579">MAHADLVLEGGGVKGSAMVGAVAALEKLKDPYAFHRVASTSAGAIVAGFLAHVPVLGPLSGLLLHQGLYAGDALTQ</sequence>
<name>A0A2V5IW60_9MICC</name>
<keyword evidence="5" id="KW-1185">Reference proteome</keyword>
<dbReference type="InterPro" id="IPR016035">
    <property type="entry name" value="Acyl_Trfase/lysoPLipase"/>
</dbReference>
<dbReference type="Proteomes" id="UP000247980">
    <property type="component" value="Unassembled WGS sequence"/>
</dbReference>
<feature type="domain" description="PNPLA" evidence="3">
    <location>
        <begin position="6"/>
        <end position="76"/>
    </location>
</feature>
<evidence type="ECO:0000256" key="1">
    <source>
        <dbReference type="ARBA" id="ARBA00023098"/>
    </source>
</evidence>
<organism evidence="4 5">
    <name type="scientific">Arthrobacter psychrolactophilus</name>
    <dbReference type="NCBI Taxonomy" id="92442"/>
    <lineage>
        <taxon>Bacteria</taxon>
        <taxon>Bacillati</taxon>
        <taxon>Actinomycetota</taxon>
        <taxon>Actinomycetes</taxon>
        <taxon>Micrococcales</taxon>
        <taxon>Micrococcaceae</taxon>
        <taxon>Arthrobacter</taxon>
    </lineage>
</organism>
<comment type="caution">
    <text evidence="4">The sequence shown here is derived from an EMBL/GenBank/DDBJ whole genome shotgun (WGS) entry which is preliminary data.</text>
</comment>
<evidence type="ECO:0000313" key="4">
    <source>
        <dbReference type="EMBL" id="PYI40341.1"/>
    </source>
</evidence>
<dbReference type="EMBL" id="QJVC01000001">
    <property type="protein sequence ID" value="PYI40341.1"/>
    <property type="molecule type" value="Genomic_DNA"/>
</dbReference>
<reference evidence="4 5" key="1">
    <citation type="submission" date="2018-05" db="EMBL/GenBank/DDBJ databases">
        <title>Genetic diversity of glacier-inhabiting Cryobacterium bacteria in China and description of Cryobacterium mengkeensis sp. nov. and Arthrobacter glacialis sp. nov.</title>
        <authorList>
            <person name="Liu Q."/>
            <person name="Xin Y.-H."/>
        </authorList>
    </citation>
    <scope>NUCLEOTIDE SEQUENCE [LARGE SCALE GENOMIC DNA]</scope>
    <source>
        <strain evidence="4 5">B7</strain>
    </source>
</reference>
<comment type="caution">
    <text evidence="2">Lacks conserved residue(s) required for the propagation of feature annotation.</text>
</comment>
<proteinExistence type="predicted"/>
<feature type="short sequence motif" description="GXGXXG" evidence="2">
    <location>
        <begin position="10"/>
        <end position="15"/>
    </location>
</feature>
<dbReference type="GO" id="GO:0006629">
    <property type="term" value="P:lipid metabolic process"/>
    <property type="evidence" value="ECO:0007669"/>
    <property type="project" value="UniProtKB-KW"/>
</dbReference>
<dbReference type="SUPFAM" id="SSF52151">
    <property type="entry name" value="FabD/lysophospholipase-like"/>
    <property type="match status" value="1"/>
</dbReference>
<dbReference type="PROSITE" id="PS51635">
    <property type="entry name" value="PNPLA"/>
    <property type="match status" value="1"/>
</dbReference>
<dbReference type="InterPro" id="IPR002641">
    <property type="entry name" value="PNPLA_dom"/>
</dbReference>
<dbReference type="RefSeq" id="WP_110483665.1">
    <property type="nucleotide sequence ID" value="NZ_QJVC01000001.1"/>
</dbReference>
<dbReference type="Gene3D" id="3.40.1090.10">
    <property type="entry name" value="Cytosolic phospholipase A2 catalytic domain"/>
    <property type="match status" value="1"/>
</dbReference>
<dbReference type="OrthoDB" id="9770965at2"/>
<gene>
    <name evidence="4" type="ORF">CVS30_02185</name>
</gene>
<evidence type="ECO:0000256" key="2">
    <source>
        <dbReference type="PROSITE-ProRule" id="PRU01161"/>
    </source>
</evidence>